<sequence>MKRPFELLYIVSVFPWFCVIYSEPFLPVLNPEPAQVAGQVMAKRSLIKLSSIQQGDTPFKRIPRASKLNADLSGAVRRQEGAVVSIVGMTPHAQTVGKHDAKTTFEVYRLLDVGQCTDAIPWREDRMAGDRQTNNLKTSFGQLRRFIEVRCRCNNALVSLPLSQPRLKRNPSGLNGRIDEHLRNVDGDRRPEEAAKHITGRLKSDKMRKIARQVPKKPHERLEASNH</sequence>
<protein>
    <submittedName>
        <fullName evidence="2">Uncharacterized protein</fullName>
    </submittedName>
</protein>
<accession>A0A2J6PMK3</accession>
<dbReference type="Proteomes" id="UP000235672">
    <property type="component" value="Unassembled WGS sequence"/>
</dbReference>
<reference evidence="2 3" key="1">
    <citation type="submission" date="2016-05" db="EMBL/GenBank/DDBJ databases">
        <title>A degradative enzymes factory behind the ericoid mycorrhizal symbiosis.</title>
        <authorList>
            <consortium name="DOE Joint Genome Institute"/>
            <person name="Martino E."/>
            <person name="Morin E."/>
            <person name="Grelet G."/>
            <person name="Kuo A."/>
            <person name="Kohler A."/>
            <person name="Daghino S."/>
            <person name="Barry K."/>
            <person name="Choi C."/>
            <person name="Cichocki N."/>
            <person name="Clum A."/>
            <person name="Copeland A."/>
            <person name="Hainaut M."/>
            <person name="Haridas S."/>
            <person name="Labutti K."/>
            <person name="Lindquist E."/>
            <person name="Lipzen A."/>
            <person name="Khouja H.-R."/>
            <person name="Murat C."/>
            <person name="Ohm R."/>
            <person name="Olson A."/>
            <person name="Spatafora J."/>
            <person name="Veneault-Fourrey C."/>
            <person name="Henrissat B."/>
            <person name="Grigoriev I."/>
            <person name="Martin F."/>
            <person name="Perotto S."/>
        </authorList>
    </citation>
    <scope>NUCLEOTIDE SEQUENCE [LARGE SCALE GENOMIC DNA]</scope>
    <source>
        <strain evidence="2 3">UAMH 7357</strain>
    </source>
</reference>
<feature type="compositionally biased region" description="Basic and acidic residues" evidence="1">
    <location>
        <begin position="186"/>
        <end position="208"/>
    </location>
</feature>
<dbReference type="EMBL" id="KZ613515">
    <property type="protein sequence ID" value="PMD15239.1"/>
    <property type="molecule type" value="Genomic_DNA"/>
</dbReference>
<proteinExistence type="predicted"/>
<dbReference type="AlphaFoldDB" id="A0A2J6PMK3"/>
<organism evidence="2 3">
    <name type="scientific">Hyaloscypha hepaticicola</name>
    <dbReference type="NCBI Taxonomy" id="2082293"/>
    <lineage>
        <taxon>Eukaryota</taxon>
        <taxon>Fungi</taxon>
        <taxon>Dikarya</taxon>
        <taxon>Ascomycota</taxon>
        <taxon>Pezizomycotina</taxon>
        <taxon>Leotiomycetes</taxon>
        <taxon>Helotiales</taxon>
        <taxon>Hyaloscyphaceae</taxon>
        <taxon>Hyaloscypha</taxon>
    </lineage>
</organism>
<gene>
    <name evidence="2" type="ORF">NA56DRAFT_710177</name>
</gene>
<evidence type="ECO:0000313" key="2">
    <source>
        <dbReference type="EMBL" id="PMD15239.1"/>
    </source>
</evidence>
<name>A0A2J6PMK3_9HELO</name>
<keyword evidence="3" id="KW-1185">Reference proteome</keyword>
<feature type="region of interest" description="Disordered" evidence="1">
    <location>
        <begin position="186"/>
        <end position="227"/>
    </location>
</feature>
<evidence type="ECO:0000256" key="1">
    <source>
        <dbReference type="SAM" id="MobiDB-lite"/>
    </source>
</evidence>
<feature type="compositionally biased region" description="Basic residues" evidence="1">
    <location>
        <begin position="209"/>
        <end position="219"/>
    </location>
</feature>
<evidence type="ECO:0000313" key="3">
    <source>
        <dbReference type="Proteomes" id="UP000235672"/>
    </source>
</evidence>